<sequence>MLQQGRPRRFFWFVLTLASLASIAGNGAHSWVATELMVPRQMAIAVAVAPPVVLMLSIEGLSLLVRSLRRSAAAFWCTVAMTVFLAAGAFVLSFEALRDLAVRNGIPAQLAWIWPMIIDVTIAQATLALVTLSHPEPADDLTDIELAELADAQDETAAESAPRADRRDTELELAGGACEFAEADGADYERLAEDVLRARRIRQSPETVKLVLAMGEDGVKVNEIATRTDLHHSTVRRILGAAQMAEAR</sequence>
<dbReference type="InterPro" id="IPR036388">
    <property type="entry name" value="WH-like_DNA-bd_sf"/>
</dbReference>
<dbReference type="EMBL" id="SSGD01000031">
    <property type="protein sequence ID" value="TXI57983.1"/>
    <property type="molecule type" value="Genomic_DNA"/>
</dbReference>
<comment type="caution">
    <text evidence="2">The sequence shown here is derived from an EMBL/GenBank/DDBJ whole genome shotgun (WGS) entry which is preliminary data.</text>
</comment>
<evidence type="ECO:0000256" key="1">
    <source>
        <dbReference type="SAM" id="Phobius"/>
    </source>
</evidence>
<feature type="transmembrane region" description="Helical" evidence="1">
    <location>
        <begin position="40"/>
        <end position="65"/>
    </location>
</feature>
<keyword evidence="1" id="KW-0812">Transmembrane</keyword>
<evidence type="ECO:0000313" key="3">
    <source>
        <dbReference type="Proteomes" id="UP000321797"/>
    </source>
</evidence>
<dbReference type="InterPro" id="IPR021235">
    <property type="entry name" value="DUF2637"/>
</dbReference>
<keyword evidence="1" id="KW-1133">Transmembrane helix</keyword>
<dbReference type="AlphaFoldDB" id="A0A5C7Y8R5"/>
<dbReference type="Pfam" id="PF10935">
    <property type="entry name" value="DUF2637"/>
    <property type="match status" value="1"/>
</dbReference>
<reference evidence="2 3" key="1">
    <citation type="submission" date="2018-09" db="EMBL/GenBank/DDBJ databases">
        <title>Metagenome Assembled Genomes from an Advanced Water Purification Facility.</title>
        <authorList>
            <person name="Stamps B.W."/>
            <person name="Spear J.R."/>
        </authorList>
    </citation>
    <scope>NUCLEOTIDE SEQUENCE [LARGE SCALE GENOMIC DNA]</scope>
    <source>
        <strain evidence="2">Bin_29_2</strain>
    </source>
</reference>
<feature type="transmembrane region" description="Helical" evidence="1">
    <location>
        <begin position="72"/>
        <end position="92"/>
    </location>
</feature>
<organism evidence="2 3">
    <name type="scientific">Mycolicibacter arupensis</name>
    <dbReference type="NCBI Taxonomy" id="342002"/>
    <lineage>
        <taxon>Bacteria</taxon>
        <taxon>Bacillati</taxon>
        <taxon>Actinomycetota</taxon>
        <taxon>Actinomycetes</taxon>
        <taxon>Mycobacteriales</taxon>
        <taxon>Mycobacteriaceae</taxon>
        <taxon>Mycolicibacter</taxon>
    </lineage>
</organism>
<gene>
    <name evidence="2" type="ORF">E6Q54_06830</name>
</gene>
<name>A0A5C7Y8R5_9MYCO</name>
<keyword evidence="1" id="KW-0472">Membrane</keyword>
<protein>
    <submittedName>
        <fullName evidence="2">DUF2637 domain-containing protein</fullName>
    </submittedName>
</protein>
<dbReference type="Proteomes" id="UP000321797">
    <property type="component" value="Unassembled WGS sequence"/>
</dbReference>
<evidence type="ECO:0000313" key="2">
    <source>
        <dbReference type="EMBL" id="TXI57983.1"/>
    </source>
</evidence>
<dbReference type="Gene3D" id="1.10.10.10">
    <property type="entry name" value="Winged helix-like DNA-binding domain superfamily/Winged helix DNA-binding domain"/>
    <property type="match status" value="1"/>
</dbReference>
<proteinExistence type="predicted"/>
<accession>A0A5C7Y8R5</accession>